<reference evidence="2" key="3">
    <citation type="submission" date="2025-09" db="UniProtKB">
        <authorList>
            <consortium name="Ensembl"/>
        </authorList>
    </citation>
    <scope>IDENTIFICATION</scope>
</reference>
<name>A0A671U0R6_SPAAU</name>
<protein>
    <submittedName>
        <fullName evidence="2">Zgc:154093</fullName>
    </submittedName>
</protein>
<dbReference type="PANTHER" id="PTHR15344:SF2">
    <property type="entry name" value="CDC42 EFFECTOR PROTEIN 2"/>
    <property type="match status" value="1"/>
</dbReference>
<dbReference type="Pfam" id="PF00786">
    <property type="entry name" value="PBD"/>
    <property type="match status" value="1"/>
</dbReference>
<reference evidence="2" key="1">
    <citation type="submission" date="2021-04" db="EMBL/GenBank/DDBJ databases">
        <authorList>
            <consortium name="Wellcome Sanger Institute Data Sharing"/>
        </authorList>
    </citation>
    <scope>NUCLEOTIDE SEQUENCE [LARGE SCALE GENOMIC DNA]</scope>
</reference>
<dbReference type="GO" id="GO:0031274">
    <property type="term" value="P:positive regulation of pseudopodium assembly"/>
    <property type="evidence" value="ECO:0007669"/>
    <property type="project" value="TreeGrafter"/>
</dbReference>
<organism evidence="2 3">
    <name type="scientific">Sparus aurata</name>
    <name type="common">Gilthead sea bream</name>
    <dbReference type="NCBI Taxonomy" id="8175"/>
    <lineage>
        <taxon>Eukaryota</taxon>
        <taxon>Metazoa</taxon>
        <taxon>Chordata</taxon>
        <taxon>Craniata</taxon>
        <taxon>Vertebrata</taxon>
        <taxon>Euteleostomi</taxon>
        <taxon>Actinopterygii</taxon>
        <taxon>Neopterygii</taxon>
        <taxon>Teleostei</taxon>
        <taxon>Neoteleostei</taxon>
        <taxon>Acanthomorphata</taxon>
        <taxon>Eupercaria</taxon>
        <taxon>Spariformes</taxon>
        <taxon>Sparidae</taxon>
        <taxon>Sparus</taxon>
    </lineage>
</organism>
<proteinExistence type="predicted"/>
<evidence type="ECO:0000313" key="2">
    <source>
        <dbReference type="Ensembl" id="ENSSAUP00010007723.1"/>
    </source>
</evidence>
<accession>A0A671U0R6</accession>
<dbReference type="Ensembl" id="ENSSAUT00010008259.1">
    <property type="protein sequence ID" value="ENSSAUP00010007723.1"/>
    <property type="gene ID" value="ENSSAUG00010003843.1"/>
</dbReference>
<dbReference type="GO" id="GO:0008360">
    <property type="term" value="P:regulation of cell shape"/>
    <property type="evidence" value="ECO:0007669"/>
    <property type="project" value="TreeGrafter"/>
</dbReference>
<evidence type="ECO:0000313" key="3">
    <source>
        <dbReference type="Proteomes" id="UP000472265"/>
    </source>
</evidence>
<dbReference type="GO" id="GO:0005737">
    <property type="term" value="C:cytoplasm"/>
    <property type="evidence" value="ECO:0007669"/>
    <property type="project" value="TreeGrafter"/>
</dbReference>
<dbReference type="GO" id="GO:0005856">
    <property type="term" value="C:cytoskeleton"/>
    <property type="evidence" value="ECO:0007669"/>
    <property type="project" value="TreeGrafter"/>
</dbReference>
<dbReference type="PANTHER" id="PTHR15344">
    <property type="entry name" value="CDC42 EFFECTOR PROTEIN BORG"/>
    <property type="match status" value="1"/>
</dbReference>
<dbReference type="AlphaFoldDB" id="A0A671U0R6"/>
<sequence length="215" mass="23618">LNTKTPMYLKTTTPKKGKKLKLRDVLSGDMISPPLGDVRHSAHVGPEGEGDMFGDVGFLQGKMSMLPVERGPDDGFSAKQDSHNYAYNGYHYQHSSSGLLKTTISMPVFIAHEQAPPKPPRLHLDDPSPPSLPPQCQSWRVLQDVSVTAVLLGSVSLHVSFQDYFETVDYLGLSRDFSPSDISKTLQLTPEVSTWMKTLSTAGENMLNLGVNCPF</sequence>
<feature type="domain" description="CRIB" evidence="1">
    <location>
        <begin position="31"/>
        <end position="45"/>
    </location>
</feature>
<evidence type="ECO:0000259" key="1">
    <source>
        <dbReference type="PROSITE" id="PS50108"/>
    </source>
</evidence>
<dbReference type="GO" id="GO:0031267">
    <property type="term" value="F:small GTPase binding"/>
    <property type="evidence" value="ECO:0007669"/>
    <property type="project" value="TreeGrafter"/>
</dbReference>
<dbReference type="GO" id="GO:0030838">
    <property type="term" value="P:positive regulation of actin filament polymerization"/>
    <property type="evidence" value="ECO:0007669"/>
    <property type="project" value="TreeGrafter"/>
</dbReference>
<dbReference type="InParanoid" id="A0A671U0R6"/>
<dbReference type="GeneTree" id="ENSGT00940000165053"/>
<dbReference type="SMART" id="SM00285">
    <property type="entry name" value="PBD"/>
    <property type="match status" value="1"/>
</dbReference>
<dbReference type="GO" id="GO:0005886">
    <property type="term" value="C:plasma membrane"/>
    <property type="evidence" value="ECO:0007669"/>
    <property type="project" value="TreeGrafter"/>
</dbReference>
<dbReference type="InterPro" id="IPR051296">
    <property type="entry name" value="Cdc42_Effector_BORG/CEP"/>
</dbReference>
<reference evidence="2" key="2">
    <citation type="submission" date="2025-08" db="UniProtKB">
        <authorList>
            <consortium name="Ensembl"/>
        </authorList>
    </citation>
    <scope>IDENTIFICATION</scope>
</reference>
<dbReference type="Proteomes" id="UP000472265">
    <property type="component" value="Chromosome 2"/>
</dbReference>
<dbReference type="GO" id="GO:0007266">
    <property type="term" value="P:Rho protein signal transduction"/>
    <property type="evidence" value="ECO:0007669"/>
    <property type="project" value="TreeGrafter"/>
</dbReference>
<keyword evidence="3" id="KW-1185">Reference proteome</keyword>
<dbReference type="PROSITE" id="PS50108">
    <property type="entry name" value="CRIB"/>
    <property type="match status" value="1"/>
</dbReference>
<dbReference type="InterPro" id="IPR000095">
    <property type="entry name" value="CRIB_dom"/>
</dbReference>